<accession>A0A0H2SU49</accession>
<keyword evidence="3" id="KW-1185">Reference proteome</keyword>
<feature type="region of interest" description="Disordered" evidence="1">
    <location>
        <begin position="157"/>
        <end position="255"/>
    </location>
</feature>
<organism evidence="2 3">
    <name type="scientific">Schizopora paradoxa</name>
    <dbReference type="NCBI Taxonomy" id="27342"/>
    <lineage>
        <taxon>Eukaryota</taxon>
        <taxon>Fungi</taxon>
        <taxon>Dikarya</taxon>
        <taxon>Basidiomycota</taxon>
        <taxon>Agaricomycotina</taxon>
        <taxon>Agaricomycetes</taxon>
        <taxon>Hymenochaetales</taxon>
        <taxon>Schizoporaceae</taxon>
        <taxon>Schizopora</taxon>
    </lineage>
</organism>
<dbReference type="AlphaFoldDB" id="A0A0H2SU49"/>
<protein>
    <submittedName>
        <fullName evidence="2">Uncharacterized protein</fullName>
    </submittedName>
</protein>
<evidence type="ECO:0000256" key="1">
    <source>
        <dbReference type="SAM" id="MobiDB-lite"/>
    </source>
</evidence>
<dbReference type="EMBL" id="KQ085882">
    <property type="protein sequence ID" value="KLO20656.1"/>
    <property type="molecule type" value="Genomic_DNA"/>
</dbReference>
<proteinExistence type="predicted"/>
<dbReference type="InParanoid" id="A0A0H2SU49"/>
<name>A0A0H2SU49_9AGAM</name>
<sequence>MITYTSKNHSTCKRNRQEFHGPIDLEAYPITRYQRAGDDIDHPIIGAIDSCFAIEHTSYLSRVVDDYKIDETLKPIWSDPSHHRGLGSASCPPVLEDGPRPRSRKRYFKSASPTSTDDEGLVPVEFVPPPDSRKSVEVVIEYPPGFDEFKRTYIPAEQAGGQDIRTVPKPKAKQLNESGPSPALQPESRLKKKSNSGPEDLAKAPQKSRGNGRRKDGKTAYDIPGAKLLFDSFPEPAEEPESVAEGSRSRVSSLR</sequence>
<dbReference type="Proteomes" id="UP000053477">
    <property type="component" value="Unassembled WGS sequence"/>
</dbReference>
<evidence type="ECO:0000313" key="2">
    <source>
        <dbReference type="EMBL" id="KLO20656.1"/>
    </source>
</evidence>
<gene>
    <name evidence="2" type="ORF">SCHPADRAFT_16114</name>
</gene>
<reference evidence="2 3" key="1">
    <citation type="submission" date="2015-04" db="EMBL/GenBank/DDBJ databases">
        <title>Complete genome sequence of Schizopora paradoxa KUC8140, a cosmopolitan wood degrader in East Asia.</title>
        <authorList>
            <consortium name="DOE Joint Genome Institute"/>
            <person name="Min B."/>
            <person name="Park H."/>
            <person name="Jang Y."/>
            <person name="Kim J.-J."/>
            <person name="Kim K.H."/>
            <person name="Pangilinan J."/>
            <person name="Lipzen A."/>
            <person name="Riley R."/>
            <person name="Grigoriev I.V."/>
            <person name="Spatafora J.W."/>
            <person name="Choi I.-G."/>
        </authorList>
    </citation>
    <scope>NUCLEOTIDE SEQUENCE [LARGE SCALE GENOMIC DNA]</scope>
    <source>
        <strain evidence="2 3">KUC8140</strain>
    </source>
</reference>
<feature type="region of interest" description="Disordered" evidence="1">
    <location>
        <begin position="79"/>
        <end position="128"/>
    </location>
</feature>
<evidence type="ECO:0000313" key="3">
    <source>
        <dbReference type="Proteomes" id="UP000053477"/>
    </source>
</evidence>